<feature type="compositionally biased region" description="Pro residues" evidence="1">
    <location>
        <begin position="143"/>
        <end position="155"/>
    </location>
</feature>
<feature type="region of interest" description="Disordered" evidence="1">
    <location>
        <begin position="122"/>
        <end position="163"/>
    </location>
</feature>
<dbReference type="OrthoDB" id="3929029at2759"/>
<gene>
    <name evidence="2" type="ORF">B0A54_13051</name>
</gene>
<feature type="compositionally biased region" description="Basic and acidic residues" evidence="1">
    <location>
        <begin position="183"/>
        <end position="195"/>
    </location>
</feature>
<feature type="compositionally biased region" description="Acidic residues" evidence="1">
    <location>
        <begin position="57"/>
        <end position="69"/>
    </location>
</feature>
<accession>A0A4U0ULM8</accession>
<dbReference type="Proteomes" id="UP000310066">
    <property type="component" value="Unassembled WGS sequence"/>
</dbReference>
<protein>
    <submittedName>
        <fullName evidence="2">Uncharacterized protein</fullName>
    </submittedName>
</protein>
<feature type="region of interest" description="Disordered" evidence="1">
    <location>
        <begin position="39"/>
        <end position="85"/>
    </location>
</feature>
<dbReference type="EMBL" id="NAJP01000063">
    <property type="protein sequence ID" value="TKA36112.1"/>
    <property type="molecule type" value="Genomic_DNA"/>
</dbReference>
<reference evidence="2 3" key="1">
    <citation type="submission" date="2017-03" db="EMBL/GenBank/DDBJ databases">
        <title>Genomes of endolithic fungi from Antarctica.</title>
        <authorList>
            <person name="Coleine C."/>
            <person name="Masonjones S."/>
            <person name="Stajich J.E."/>
        </authorList>
    </citation>
    <scope>NUCLEOTIDE SEQUENCE [LARGE SCALE GENOMIC DNA]</scope>
    <source>
        <strain evidence="2 3">CCFEE 5311</strain>
    </source>
</reference>
<organism evidence="2 3">
    <name type="scientific">Friedmanniomyces endolithicus</name>
    <dbReference type="NCBI Taxonomy" id="329885"/>
    <lineage>
        <taxon>Eukaryota</taxon>
        <taxon>Fungi</taxon>
        <taxon>Dikarya</taxon>
        <taxon>Ascomycota</taxon>
        <taxon>Pezizomycotina</taxon>
        <taxon>Dothideomycetes</taxon>
        <taxon>Dothideomycetidae</taxon>
        <taxon>Mycosphaerellales</taxon>
        <taxon>Teratosphaeriaceae</taxon>
        <taxon>Friedmanniomyces</taxon>
    </lineage>
</organism>
<comment type="caution">
    <text evidence="2">The sequence shown here is derived from an EMBL/GenBank/DDBJ whole genome shotgun (WGS) entry which is preliminary data.</text>
</comment>
<evidence type="ECO:0000256" key="1">
    <source>
        <dbReference type="SAM" id="MobiDB-lite"/>
    </source>
</evidence>
<proteinExistence type="predicted"/>
<evidence type="ECO:0000313" key="2">
    <source>
        <dbReference type="EMBL" id="TKA36112.1"/>
    </source>
</evidence>
<feature type="region of interest" description="Disordered" evidence="1">
    <location>
        <begin position="183"/>
        <end position="245"/>
    </location>
</feature>
<evidence type="ECO:0000313" key="3">
    <source>
        <dbReference type="Proteomes" id="UP000310066"/>
    </source>
</evidence>
<dbReference type="AlphaFoldDB" id="A0A4U0ULM8"/>
<feature type="compositionally biased region" description="Basic and acidic residues" evidence="1">
    <location>
        <begin position="133"/>
        <end position="142"/>
    </location>
</feature>
<sequence length="268" mass="29680">MRYNYAQSRVAAENAGRRAISGGDPIVNALQGAYSRSGATLPRRRRGGAKYLRLPDTEEEEQEAVEEVDTSGQPEANPGEDGWQRARAHYASKLPFTKTWRAERRVKKERVMAIIRDSQHGDVELTDSGVQEWGRRAGRLDAEPPPPPPPAPPPYDTLVGVHRGGDETGRVWLGAVVEEERGEVVEEVTREREEDGVMLLEGVPFSESEEQVGGGGERQRRDSEGHVSGWSAGGERPLGEGVHRGVARELAGRRRAVRRHEGRGWHSF</sequence>
<name>A0A4U0ULM8_9PEZI</name>